<evidence type="ECO:0000313" key="5">
    <source>
        <dbReference type="Proteomes" id="UP001218104"/>
    </source>
</evidence>
<dbReference type="Gene3D" id="2.60.40.10">
    <property type="entry name" value="Immunoglobulins"/>
    <property type="match status" value="1"/>
</dbReference>
<evidence type="ECO:0000256" key="1">
    <source>
        <dbReference type="ARBA" id="ARBA00005336"/>
    </source>
</evidence>
<dbReference type="InterPro" id="IPR050288">
    <property type="entry name" value="Cellulose_deg_GH3"/>
</dbReference>
<evidence type="ECO:0000256" key="2">
    <source>
        <dbReference type="ARBA" id="ARBA00022801"/>
    </source>
</evidence>
<evidence type="ECO:0000259" key="3">
    <source>
        <dbReference type="SMART" id="SM01217"/>
    </source>
</evidence>
<proteinExistence type="inferred from homology"/>
<dbReference type="InterPro" id="IPR026891">
    <property type="entry name" value="Fn3-like"/>
</dbReference>
<accession>A0AAJ6D4C9</accession>
<evidence type="ECO:0000313" key="4">
    <source>
        <dbReference type="EMBL" id="WFR89615.1"/>
    </source>
</evidence>
<dbReference type="PANTHER" id="PTHR42715">
    <property type="entry name" value="BETA-GLUCOSIDASE"/>
    <property type="match status" value="1"/>
</dbReference>
<dbReference type="PANTHER" id="PTHR42715:SF10">
    <property type="entry name" value="BETA-GLUCOSIDASE"/>
    <property type="match status" value="1"/>
</dbReference>
<organism evidence="4 5">
    <name type="scientific">Limosilactobacillus fermentum</name>
    <name type="common">Lactobacillus fermentum</name>
    <dbReference type="NCBI Taxonomy" id="1613"/>
    <lineage>
        <taxon>Bacteria</taxon>
        <taxon>Bacillati</taxon>
        <taxon>Bacillota</taxon>
        <taxon>Bacilli</taxon>
        <taxon>Lactobacillales</taxon>
        <taxon>Lactobacillaceae</taxon>
        <taxon>Limosilactobacillus</taxon>
    </lineage>
</organism>
<sequence>MTKPWRNITTIWSDKKNCVFVFISVNLTGDSTETLITVSVDITNIGDRAGKEVVQLYIHRPELDRLQPLKELRQFEKVLLQPGETKTVSFTLSNEELASYDVYNHAWNPISGDYQVMIGSSSQDIQYSADLHYTNHHLLPKHYDLNTTFKELLADEKAHDWILGLMKDLNRSMGNDQNGDTQAASEAINDKMVEAMLGDMPLRQLVVSGDITEEGLIQQLTNFK</sequence>
<feature type="domain" description="Fibronectin type III-like" evidence="3">
    <location>
        <begin position="52"/>
        <end position="122"/>
    </location>
</feature>
<protein>
    <submittedName>
        <fullName evidence="4">Fibronectin type III-like domain-contianing protein</fullName>
    </submittedName>
</protein>
<reference evidence="4" key="1">
    <citation type="submission" date="2023-04" db="EMBL/GenBank/DDBJ databases">
        <title>Genomic of Limosilactobacillus fermentum MSJK0025.</title>
        <authorList>
            <person name="Yang S."/>
        </authorList>
    </citation>
    <scope>NUCLEOTIDE SEQUENCE</scope>
    <source>
        <strain evidence="4">MSJK0025</strain>
    </source>
</reference>
<dbReference type="Pfam" id="PF14310">
    <property type="entry name" value="Fn3-like"/>
    <property type="match status" value="1"/>
</dbReference>
<dbReference type="SMART" id="SM01217">
    <property type="entry name" value="Fn3_like"/>
    <property type="match status" value="1"/>
</dbReference>
<keyword evidence="2" id="KW-0378">Hydrolase</keyword>
<name>A0AAJ6D4C9_LIMFE</name>
<dbReference type="GO" id="GO:0008422">
    <property type="term" value="F:beta-glucosidase activity"/>
    <property type="evidence" value="ECO:0007669"/>
    <property type="project" value="UniProtKB-ARBA"/>
</dbReference>
<dbReference type="RefSeq" id="WP_157951861.1">
    <property type="nucleotide sequence ID" value="NZ_CP035055.1"/>
</dbReference>
<dbReference type="EMBL" id="CP121468">
    <property type="protein sequence ID" value="WFR89615.1"/>
    <property type="molecule type" value="Genomic_DNA"/>
</dbReference>
<dbReference type="FunFam" id="2.60.40.10:FF:000495">
    <property type="entry name" value="Periplasmic beta-glucosidase"/>
    <property type="match status" value="1"/>
</dbReference>
<dbReference type="Proteomes" id="UP001218104">
    <property type="component" value="Chromosome"/>
</dbReference>
<dbReference type="AlphaFoldDB" id="A0AAJ6D4C9"/>
<dbReference type="InterPro" id="IPR013783">
    <property type="entry name" value="Ig-like_fold"/>
</dbReference>
<comment type="similarity">
    <text evidence="1">Belongs to the glycosyl hydrolase 3 family.</text>
</comment>
<gene>
    <name evidence="4" type="ORF">P8634_02430</name>
</gene>